<reference evidence="2" key="1">
    <citation type="submission" date="2022-05" db="EMBL/GenBank/DDBJ databases">
        <title>The Musa troglodytarum L. genome provides insights into the mechanism of non-climacteric behaviour and enrichment of carotenoids.</title>
        <authorList>
            <person name="Wang J."/>
        </authorList>
    </citation>
    <scope>NUCLEOTIDE SEQUENCE</scope>
    <source>
        <tissue evidence="2">Leaf</tissue>
    </source>
</reference>
<evidence type="ECO:0000313" key="2">
    <source>
        <dbReference type="EMBL" id="URD80066.1"/>
    </source>
</evidence>
<accession>A0A9E7EMZ5</accession>
<proteinExistence type="predicted"/>
<evidence type="ECO:0000256" key="1">
    <source>
        <dbReference type="SAM" id="MobiDB-lite"/>
    </source>
</evidence>
<dbReference type="EMBL" id="CP097503">
    <property type="protein sequence ID" value="URD80066.1"/>
    <property type="molecule type" value="Genomic_DNA"/>
</dbReference>
<dbReference type="AlphaFoldDB" id="A0A9E7EMZ5"/>
<evidence type="ECO:0000313" key="3">
    <source>
        <dbReference type="Proteomes" id="UP001055439"/>
    </source>
</evidence>
<organism evidence="2 3">
    <name type="scientific">Musa troglodytarum</name>
    <name type="common">fe'i banana</name>
    <dbReference type="NCBI Taxonomy" id="320322"/>
    <lineage>
        <taxon>Eukaryota</taxon>
        <taxon>Viridiplantae</taxon>
        <taxon>Streptophyta</taxon>
        <taxon>Embryophyta</taxon>
        <taxon>Tracheophyta</taxon>
        <taxon>Spermatophyta</taxon>
        <taxon>Magnoliopsida</taxon>
        <taxon>Liliopsida</taxon>
        <taxon>Zingiberales</taxon>
        <taxon>Musaceae</taxon>
        <taxon>Musa</taxon>
    </lineage>
</organism>
<feature type="region of interest" description="Disordered" evidence="1">
    <location>
        <begin position="1"/>
        <end position="20"/>
    </location>
</feature>
<keyword evidence="3" id="KW-1185">Reference proteome</keyword>
<protein>
    <submittedName>
        <fullName evidence="2">Uncharacterized protein</fullName>
    </submittedName>
</protein>
<feature type="region of interest" description="Disordered" evidence="1">
    <location>
        <begin position="30"/>
        <end position="53"/>
    </location>
</feature>
<gene>
    <name evidence="2" type="ORF">MUK42_19635</name>
</gene>
<name>A0A9E7EMZ5_9LILI</name>
<sequence length="155" mass="17111">MESQAKTGVPSRTRPTGTIHSCSLDRWKERAHHANSAPPQTPTRRRQQLAARATRNLAASPLEGVSLRWRAFASCTGWFAVAALVRLGEVDAMGPNRSRLEASAVYGAAETGDGSQGWRWERDKAATLPTMVFGGVINTKVFAWEYYMDVYILIC</sequence>
<dbReference type="Proteomes" id="UP001055439">
    <property type="component" value="Chromosome 10"/>
</dbReference>